<name>A0A8C3VRJ4_9CETA</name>
<evidence type="ECO:0000256" key="1">
    <source>
        <dbReference type="SAM" id="Coils"/>
    </source>
</evidence>
<dbReference type="Pfam" id="PF15372">
    <property type="entry name" value="DUF4600"/>
    <property type="match status" value="1"/>
</dbReference>
<protein>
    <submittedName>
        <fullName evidence="2">Uncharacterized protein</fullName>
    </submittedName>
</protein>
<evidence type="ECO:0000313" key="2">
    <source>
        <dbReference type="Ensembl" id="ENSCWAP00000003429.1"/>
    </source>
</evidence>
<feature type="coiled-coil region" evidence="1">
    <location>
        <begin position="35"/>
        <end position="89"/>
    </location>
</feature>
<sequence length="110" mass="13318">MGERRNDDFEGMSTDRLRLELLEEIHKKDLVQISLLETRQKIVELEAKLNNDNESNEWKTRYETQLELNEHLEKQIVILREKLEEIHHIIFQNSIHDSRIGWISIPFFHL</sequence>
<keyword evidence="1" id="KW-0175">Coiled coil</keyword>
<reference evidence="2" key="2">
    <citation type="submission" date="2025-09" db="UniProtKB">
        <authorList>
            <consortium name="Ensembl"/>
        </authorList>
    </citation>
    <scope>IDENTIFICATION</scope>
</reference>
<dbReference type="Ensembl" id="ENSCWAT00000003720.1">
    <property type="protein sequence ID" value="ENSCWAP00000003429.1"/>
    <property type="gene ID" value="ENSCWAG00000002704.1"/>
</dbReference>
<dbReference type="InterPro" id="IPR028022">
    <property type="entry name" value="DUF4600"/>
</dbReference>
<dbReference type="PANTHER" id="PTHR28671">
    <property type="entry name" value="COILED-COIL DOMAIN-CONTAINING PROTEIN 169"/>
    <property type="match status" value="1"/>
</dbReference>
<dbReference type="GeneTree" id="ENSGT01030000235240"/>
<evidence type="ECO:0000313" key="3">
    <source>
        <dbReference type="Proteomes" id="UP000694540"/>
    </source>
</evidence>
<dbReference type="PANTHER" id="PTHR28671:SF3">
    <property type="entry name" value="COILED-COIL DOMAIN-CONTAINING PROTEIN 169"/>
    <property type="match status" value="1"/>
</dbReference>
<accession>A0A8C3VRJ4</accession>
<dbReference type="Proteomes" id="UP000694540">
    <property type="component" value="Unplaced"/>
</dbReference>
<dbReference type="AlphaFoldDB" id="A0A8C3VRJ4"/>
<keyword evidence="3" id="KW-1185">Reference proteome</keyword>
<organism evidence="2 3">
    <name type="scientific">Catagonus wagneri</name>
    <name type="common">Chacoan peccary</name>
    <dbReference type="NCBI Taxonomy" id="51154"/>
    <lineage>
        <taxon>Eukaryota</taxon>
        <taxon>Metazoa</taxon>
        <taxon>Chordata</taxon>
        <taxon>Craniata</taxon>
        <taxon>Vertebrata</taxon>
        <taxon>Euteleostomi</taxon>
        <taxon>Mammalia</taxon>
        <taxon>Eutheria</taxon>
        <taxon>Laurasiatheria</taxon>
        <taxon>Artiodactyla</taxon>
        <taxon>Suina</taxon>
        <taxon>Tayassuidae</taxon>
        <taxon>Catagonus</taxon>
    </lineage>
</organism>
<proteinExistence type="predicted"/>
<reference evidence="2" key="1">
    <citation type="submission" date="2025-08" db="UniProtKB">
        <authorList>
            <consortium name="Ensembl"/>
        </authorList>
    </citation>
    <scope>IDENTIFICATION</scope>
</reference>